<name>A0A9D4M7A3_DREPO</name>
<sequence>MGFQDINYSDSDPDYKDVYTNADKLLQMWKKGQNLINAFGNIWKNQYLQSLRERFTSQMKSPRVQAHHSPSVGDVVIVKDDLPRGQWNN</sequence>
<reference evidence="1" key="2">
    <citation type="submission" date="2020-11" db="EMBL/GenBank/DDBJ databases">
        <authorList>
            <person name="McCartney M.A."/>
            <person name="Auch B."/>
            <person name="Kono T."/>
            <person name="Mallez S."/>
            <person name="Becker A."/>
            <person name="Gohl D.M."/>
            <person name="Silverstein K.A.T."/>
            <person name="Koren S."/>
            <person name="Bechman K.B."/>
            <person name="Herman A."/>
            <person name="Abrahante J.E."/>
            <person name="Garbe J."/>
        </authorList>
    </citation>
    <scope>NUCLEOTIDE SEQUENCE</scope>
    <source>
        <strain evidence="1">Duluth1</strain>
        <tissue evidence="1">Whole animal</tissue>
    </source>
</reference>
<organism evidence="1 2">
    <name type="scientific">Dreissena polymorpha</name>
    <name type="common">Zebra mussel</name>
    <name type="synonym">Mytilus polymorpha</name>
    <dbReference type="NCBI Taxonomy" id="45954"/>
    <lineage>
        <taxon>Eukaryota</taxon>
        <taxon>Metazoa</taxon>
        <taxon>Spiralia</taxon>
        <taxon>Lophotrochozoa</taxon>
        <taxon>Mollusca</taxon>
        <taxon>Bivalvia</taxon>
        <taxon>Autobranchia</taxon>
        <taxon>Heteroconchia</taxon>
        <taxon>Euheterodonta</taxon>
        <taxon>Imparidentia</taxon>
        <taxon>Neoheterodontei</taxon>
        <taxon>Myida</taxon>
        <taxon>Dreissenoidea</taxon>
        <taxon>Dreissenidae</taxon>
        <taxon>Dreissena</taxon>
    </lineage>
</organism>
<dbReference type="AlphaFoldDB" id="A0A9D4M7A3"/>
<accession>A0A9D4M7A3</accession>
<evidence type="ECO:0000313" key="1">
    <source>
        <dbReference type="EMBL" id="KAH3871478.1"/>
    </source>
</evidence>
<keyword evidence="2" id="KW-1185">Reference proteome</keyword>
<dbReference type="EMBL" id="JAIWYP010000002">
    <property type="protein sequence ID" value="KAH3871478.1"/>
    <property type="molecule type" value="Genomic_DNA"/>
</dbReference>
<gene>
    <name evidence="1" type="ORF">DPMN_034681</name>
</gene>
<dbReference type="Proteomes" id="UP000828390">
    <property type="component" value="Unassembled WGS sequence"/>
</dbReference>
<protein>
    <recommendedName>
        <fullName evidence="3">DUF5641 domain-containing protein</fullName>
    </recommendedName>
</protein>
<proteinExistence type="predicted"/>
<reference evidence="1" key="1">
    <citation type="journal article" date="2019" name="bioRxiv">
        <title>The Genome of the Zebra Mussel, Dreissena polymorpha: A Resource for Invasive Species Research.</title>
        <authorList>
            <person name="McCartney M.A."/>
            <person name="Auch B."/>
            <person name="Kono T."/>
            <person name="Mallez S."/>
            <person name="Zhang Y."/>
            <person name="Obille A."/>
            <person name="Becker A."/>
            <person name="Abrahante J.E."/>
            <person name="Garbe J."/>
            <person name="Badalamenti J.P."/>
            <person name="Herman A."/>
            <person name="Mangelson H."/>
            <person name="Liachko I."/>
            <person name="Sullivan S."/>
            <person name="Sone E.D."/>
            <person name="Koren S."/>
            <person name="Silverstein K.A.T."/>
            <person name="Beckman K.B."/>
            <person name="Gohl D.M."/>
        </authorList>
    </citation>
    <scope>NUCLEOTIDE SEQUENCE</scope>
    <source>
        <strain evidence="1">Duluth1</strain>
        <tissue evidence="1">Whole animal</tissue>
    </source>
</reference>
<evidence type="ECO:0000313" key="2">
    <source>
        <dbReference type="Proteomes" id="UP000828390"/>
    </source>
</evidence>
<evidence type="ECO:0008006" key="3">
    <source>
        <dbReference type="Google" id="ProtNLM"/>
    </source>
</evidence>
<comment type="caution">
    <text evidence="1">The sequence shown here is derived from an EMBL/GenBank/DDBJ whole genome shotgun (WGS) entry which is preliminary data.</text>
</comment>